<evidence type="ECO:0000259" key="3">
    <source>
        <dbReference type="Pfam" id="PF04235"/>
    </source>
</evidence>
<feature type="transmembrane region" description="Helical" evidence="2">
    <location>
        <begin position="372"/>
        <end position="395"/>
    </location>
</feature>
<dbReference type="InterPro" id="IPR007349">
    <property type="entry name" value="DUF418"/>
</dbReference>
<feature type="transmembrane region" description="Helical" evidence="2">
    <location>
        <begin position="144"/>
        <end position="159"/>
    </location>
</feature>
<feature type="transmembrane region" description="Helical" evidence="2">
    <location>
        <begin position="262"/>
        <end position="283"/>
    </location>
</feature>
<gene>
    <name evidence="4" type="ORF">KYN89_10760</name>
</gene>
<reference evidence="4 5" key="1">
    <citation type="submission" date="2021-07" db="EMBL/GenBank/DDBJ databases">
        <title>Alteriqipengyuania abyssalis NZ-12B nov, sp.nov isolated from deep sea sponge in pacific ocean.</title>
        <authorList>
            <person name="Tareen S."/>
            <person name="Wink J."/>
        </authorList>
    </citation>
    <scope>NUCLEOTIDE SEQUENCE [LARGE SCALE GENOMIC DNA]</scope>
    <source>
        <strain evidence="4 5">NZ-12B</strain>
    </source>
</reference>
<evidence type="ECO:0000256" key="1">
    <source>
        <dbReference type="SAM" id="MobiDB-lite"/>
    </source>
</evidence>
<sequence length="451" mass="49764">MTEATAAATPDQDTRGTPAPEKAAPISATGASRLLSLDFTRGIAVMGILAANIVAFGQPMIAYMWPEGFLTPHDATSDWMWVAQFVLIDGKMRGLFTLLFGAGMYLFLEKAWARKQGRWLQARRLFWLLAFGMIHFFFIWRGDILTLYATCGFICLLFVKWGPRTQLGVGVFFYLVGAAIYSALAGFFYWVMELGGAQVMAEAGMQSGGPSTPAEVRESFGVMKTQGLDIAQVDTSLIQSGDYSGWVHYNLTEHWAEPLTGFLFFGLETIPLILIGMALYRLGLFDGRLNAKKQAIWGTIGVAVGLAGSLAIGLWTLERGLSFHSTFLSFVGTSAFVRLPFVIGLAALLALWGPKATGWLGSRISAAGRMAFSNYLGTSILMLFVFHGFALGLYGELTRPQLYIVMLAAWAIMLAWSKAWLSVYRFGPLEWLWRCLTYGKLFPIRRTREAG</sequence>
<evidence type="ECO:0000256" key="2">
    <source>
        <dbReference type="SAM" id="Phobius"/>
    </source>
</evidence>
<name>A0ABS7PEM2_9SPHN</name>
<protein>
    <submittedName>
        <fullName evidence="4">DUF418 domain-containing protein</fullName>
    </submittedName>
</protein>
<feature type="transmembrane region" description="Helical" evidence="2">
    <location>
        <begin position="85"/>
        <end position="108"/>
    </location>
</feature>
<dbReference type="InterPro" id="IPR052529">
    <property type="entry name" value="Bact_Transport_Assoc"/>
</dbReference>
<dbReference type="Proteomes" id="UP000759298">
    <property type="component" value="Unassembled WGS sequence"/>
</dbReference>
<feature type="transmembrane region" description="Helical" evidence="2">
    <location>
        <begin position="295"/>
        <end position="315"/>
    </location>
</feature>
<feature type="region of interest" description="Disordered" evidence="1">
    <location>
        <begin position="1"/>
        <end position="24"/>
    </location>
</feature>
<feature type="transmembrane region" description="Helical" evidence="2">
    <location>
        <begin position="401"/>
        <end position="421"/>
    </location>
</feature>
<proteinExistence type="predicted"/>
<dbReference type="EMBL" id="JAHWXP010000003">
    <property type="protein sequence ID" value="MBY8337532.1"/>
    <property type="molecule type" value="Genomic_DNA"/>
</dbReference>
<feature type="transmembrane region" description="Helical" evidence="2">
    <location>
        <begin position="43"/>
        <end position="65"/>
    </location>
</feature>
<keyword evidence="2" id="KW-0812">Transmembrane</keyword>
<evidence type="ECO:0000313" key="4">
    <source>
        <dbReference type="EMBL" id="MBY8337532.1"/>
    </source>
</evidence>
<dbReference type="PANTHER" id="PTHR30590">
    <property type="entry name" value="INNER MEMBRANE PROTEIN"/>
    <property type="match status" value="1"/>
</dbReference>
<evidence type="ECO:0000313" key="5">
    <source>
        <dbReference type="Proteomes" id="UP000759298"/>
    </source>
</evidence>
<feature type="transmembrane region" description="Helical" evidence="2">
    <location>
        <begin position="327"/>
        <end position="352"/>
    </location>
</feature>
<dbReference type="Pfam" id="PF04235">
    <property type="entry name" value="DUF418"/>
    <property type="match status" value="1"/>
</dbReference>
<dbReference type="PANTHER" id="PTHR30590:SF2">
    <property type="entry name" value="INNER MEMBRANE PROTEIN"/>
    <property type="match status" value="1"/>
</dbReference>
<keyword evidence="2" id="KW-0472">Membrane</keyword>
<feature type="transmembrane region" description="Helical" evidence="2">
    <location>
        <begin position="171"/>
        <end position="192"/>
    </location>
</feature>
<comment type="caution">
    <text evidence="4">The sequence shown here is derived from an EMBL/GenBank/DDBJ whole genome shotgun (WGS) entry which is preliminary data.</text>
</comment>
<organism evidence="4 5">
    <name type="scientific">Alteriqipengyuania abyssalis</name>
    <dbReference type="NCBI Taxonomy" id="2860200"/>
    <lineage>
        <taxon>Bacteria</taxon>
        <taxon>Pseudomonadati</taxon>
        <taxon>Pseudomonadota</taxon>
        <taxon>Alphaproteobacteria</taxon>
        <taxon>Sphingomonadales</taxon>
        <taxon>Erythrobacteraceae</taxon>
        <taxon>Alteriqipengyuania</taxon>
    </lineage>
</organism>
<accession>A0ABS7PEM2</accession>
<keyword evidence="5" id="KW-1185">Reference proteome</keyword>
<feature type="domain" description="DUF418" evidence="3">
    <location>
        <begin position="279"/>
        <end position="440"/>
    </location>
</feature>
<keyword evidence="2" id="KW-1133">Transmembrane helix</keyword>
<feature type="transmembrane region" description="Helical" evidence="2">
    <location>
        <begin position="120"/>
        <end position="138"/>
    </location>
</feature>
<dbReference type="RefSeq" id="WP_222825079.1">
    <property type="nucleotide sequence ID" value="NZ_JAHWXP010000003.1"/>
</dbReference>